<dbReference type="VEuPathDB" id="FungiDB:PYU1_G004130"/>
<reference evidence="3" key="1">
    <citation type="journal article" date="2010" name="Genome Biol.">
        <title>Genome sequence of the necrotrophic plant pathogen Pythium ultimum reveals original pathogenicity mechanisms and effector repertoire.</title>
        <authorList>
            <person name="Levesque C.A."/>
            <person name="Brouwer H."/>
            <person name="Cano L."/>
            <person name="Hamilton J.P."/>
            <person name="Holt C."/>
            <person name="Huitema E."/>
            <person name="Raffaele S."/>
            <person name="Robideau G.P."/>
            <person name="Thines M."/>
            <person name="Win J."/>
            <person name="Zerillo M.M."/>
            <person name="Beakes G.W."/>
            <person name="Boore J.L."/>
            <person name="Busam D."/>
            <person name="Dumas B."/>
            <person name="Ferriera S."/>
            <person name="Fuerstenberg S.I."/>
            <person name="Gachon C.M."/>
            <person name="Gaulin E."/>
            <person name="Govers F."/>
            <person name="Grenville-Briggs L."/>
            <person name="Horner N."/>
            <person name="Hostetler J."/>
            <person name="Jiang R.H."/>
            <person name="Johnson J."/>
            <person name="Krajaejun T."/>
            <person name="Lin H."/>
            <person name="Meijer H.J."/>
            <person name="Moore B."/>
            <person name="Morris P."/>
            <person name="Phuntmart V."/>
            <person name="Puiu D."/>
            <person name="Shetty J."/>
            <person name="Stajich J.E."/>
            <person name="Tripathy S."/>
            <person name="Wawra S."/>
            <person name="van West P."/>
            <person name="Whitty B.R."/>
            <person name="Coutinho P.M."/>
            <person name="Henrissat B."/>
            <person name="Martin F."/>
            <person name="Thomas P.D."/>
            <person name="Tyler B.M."/>
            <person name="De Vries R.P."/>
            <person name="Kamoun S."/>
            <person name="Yandell M."/>
            <person name="Tisserat N."/>
            <person name="Buell C.R."/>
        </authorList>
    </citation>
    <scope>NUCLEOTIDE SEQUENCE</scope>
    <source>
        <strain evidence="3">DAOM:BR144</strain>
    </source>
</reference>
<dbReference type="STRING" id="431595.K3WGP9"/>
<dbReference type="EnsemblProtists" id="PYU1_T004140">
    <property type="protein sequence ID" value="PYU1_T004140"/>
    <property type="gene ID" value="PYU1_G004130"/>
</dbReference>
<evidence type="ECO:0000313" key="3">
    <source>
        <dbReference type="Proteomes" id="UP000019132"/>
    </source>
</evidence>
<dbReference type="eggNOG" id="ENOG502S1V5">
    <property type="taxonomic scope" value="Eukaryota"/>
</dbReference>
<evidence type="ECO:0000313" key="2">
    <source>
        <dbReference type="EnsemblProtists" id="PYU1_T004140"/>
    </source>
</evidence>
<keyword evidence="3" id="KW-1185">Reference proteome</keyword>
<dbReference type="AlphaFoldDB" id="K3WGP9"/>
<organism evidence="2 3">
    <name type="scientific">Globisporangium ultimum (strain ATCC 200006 / CBS 805.95 / DAOM BR144)</name>
    <name type="common">Pythium ultimum</name>
    <dbReference type="NCBI Taxonomy" id="431595"/>
    <lineage>
        <taxon>Eukaryota</taxon>
        <taxon>Sar</taxon>
        <taxon>Stramenopiles</taxon>
        <taxon>Oomycota</taxon>
        <taxon>Peronosporomycetes</taxon>
        <taxon>Pythiales</taxon>
        <taxon>Pythiaceae</taxon>
        <taxon>Globisporangium</taxon>
    </lineage>
</organism>
<name>K3WGP9_GLOUD</name>
<evidence type="ECO:0000256" key="1">
    <source>
        <dbReference type="SAM" id="MobiDB-lite"/>
    </source>
</evidence>
<feature type="region of interest" description="Disordered" evidence="1">
    <location>
        <begin position="109"/>
        <end position="131"/>
    </location>
</feature>
<dbReference type="EMBL" id="GL376567">
    <property type="status" value="NOT_ANNOTATED_CDS"/>
    <property type="molecule type" value="Genomic_DNA"/>
</dbReference>
<accession>K3WGP9</accession>
<dbReference type="Proteomes" id="UP000019132">
    <property type="component" value="Unassembled WGS sequence"/>
</dbReference>
<proteinExistence type="predicted"/>
<dbReference type="HOGENOM" id="CLU_1931781_0_0_1"/>
<feature type="compositionally biased region" description="Polar residues" evidence="1">
    <location>
        <begin position="114"/>
        <end position="124"/>
    </location>
</feature>
<protein>
    <submittedName>
        <fullName evidence="2">Uncharacterized protein</fullName>
    </submittedName>
</protein>
<dbReference type="InParanoid" id="K3WGP9"/>
<reference evidence="2" key="3">
    <citation type="submission" date="2015-02" db="UniProtKB">
        <authorList>
            <consortium name="EnsemblProtists"/>
        </authorList>
    </citation>
    <scope>IDENTIFICATION</scope>
    <source>
        <strain evidence="2">DAOM BR144</strain>
    </source>
</reference>
<reference evidence="3" key="2">
    <citation type="submission" date="2010-04" db="EMBL/GenBank/DDBJ databases">
        <authorList>
            <person name="Buell R."/>
            <person name="Hamilton J."/>
            <person name="Hostetler J."/>
        </authorList>
    </citation>
    <scope>NUCLEOTIDE SEQUENCE [LARGE SCALE GENOMIC DNA]</scope>
    <source>
        <strain evidence="3">DAOM:BR144</strain>
    </source>
</reference>
<sequence>MKRRPRKVQQDTSVTLAGAHDDCAVQPSHFTIPLKPQDKPASFPANFAQAFKEEYAIKYLQKLGARPTPENVAMVLENLPLEDCHIATAWKSRGSLSDVVTIDLFPHPRPNMLKQGSTHPNSNLAAAETKQ</sequence>